<dbReference type="SUPFAM" id="SSF82171">
    <property type="entry name" value="DPP6 N-terminal domain-like"/>
    <property type="match status" value="1"/>
</dbReference>
<organism evidence="3 4">
    <name type="scientific">Carboxylicivirga linearis</name>
    <dbReference type="NCBI Taxonomy" id="1628157"/>
    <lineage>
        <taxon>Bacteria</taxon>
        <taxon>Pseudomonadati</taxon>
        <taxon>Bacteroidota</taxon>
        <taxon>Bacteroidia</taxon>
        <taxon>Marinilabiliales</taxon>
        <taxon>Marinilabiliaceae</taxon>
        <taxon>Carboxylicivirga</taxon>
    </lineage>
</organism>
<name>A0ABS5JTE4_9BACT</name>
<dbReference type="InterPro" id="IPR002469">
    <property type="entry name" value="Peptidase_S9B_N"/>
</dbReference>
<reference evidence="3 4" key="1">
    <citation type="journal article" date="2015" name="Int. J. Syst. Evol. Microbiol.">
        <title>Carboxylicivirga linearis sp. nov., isolated from a sea cucumber culture pond.</title>
        <authorList>
            <person name="Wang F.Q."/>
            <person name="Zhou Y.X."/>
            <person name="Lin X.Z."/>
            <person name="Chen G.J."/>
            <person name="Du Z.J."/>
        </authorList>
    </citation>
    <scope>NUCLEOTIDE SEQUENCE [LARGE SCALE GENOMIC DNA]</scope>
    <source>
        <strain evidence="3 4">FB218</strain>
    </source>
</reference>
<dbReference type="InterPro" id="IPR050278">
    <property type="entry name" value="Serine_Prot_S9B/DPPIV"/>
</dbReference>
<dbReference type="Gene3D" id="3.40.50.1820">
    <property type="entry name" value="alpha/beta hydrolase"/>
    <property type="match status" value="1"/>
</dbReference>
<dbReference type="SUPFAM" id="SSF53474">
    <property type="entry name" value="alpha/beta-Hydrolases"/>
    <property type="match status" value="1"/>
</dbReference>
<dbReference type="RefSeq" id="WP_212215416.1">
    <property type="nucleotide sequence ID" value="NZ_JAGUCO010000004.1"/>
</dbReference>
<dbReference type="PANTHER" id="PTHR11731:SF118">
    <property type="entry name" value="BLR1971 PROTEIN"/>
    <property type="match status" value="1"/>
</dbReference>
<gene>
    <name evidence="3" type="ORF">KEM10_07740</name>
</gene>
<dbReference type="InterPro" id="IPR029058">
    <property type="entry name" value="AB_hydrolase_fold"/>
</dbReference>
<dbReference type="EMBL" id="JAGUCO010000004">
    <property type="protein sequence ID" value="MBS2098170.1"/>
    <property type="molecule type" value="Genomic_DNA"/>
</dbReference>
<feature type="domain" description="Peptidase S9 prolyl oligopeptidase catalytic" evidence="1">
    <location>
        <begin position="545"/>
        <end position="733"/>
    </location>
</feature>
<comment type="caution">
    <text evidence="3">The sequence shown here is derived from an EMBL/GenBank/DDBJ whole genome shotgun (WGS) entry which is preliminary data.</text>
</comment>
<dbReference type="InterPro" id="IPR001375">
    <property type="entry name" value="Peptidase_S9_cat"/>
</dbReference>
<dbReference type="PANTHER" id="PTHR11731">
    <property type="entry name" value="PROTEASE FAMILY S9B,C DIPEPTIDYL-PEPTIDASE IV-RELATED"/>
    <property type="match status" value="1"/>
</dbReference>
<dbReference type="Pfam" id="PF00930">
    <property type="entry name" value="DPPIV_N"/>
    <property type="match status" value="1"/>
</dbReference>
<evidence type="ECO:0000313" key="4">
    <source>
        <dbReference type="Proteomes" id="UP000708576"/>
    </source>
</evidence>
<dbReference type="Gene3D" id="2.140.10.30">
    <property type="entry name" value="Dipeptidylpeptidase IV, N-terminal domain"/>
    <property type="match status" value="1"/>
</dbReference>
<accession>A0ABS5JTE4</accession>
<feature type="domain" description="Dipeptidylpeptidase IV N-terminal" evidence="2">
    <location>
        <begin position="157"/>
        <end position="455"/>
    </location>
</feature>
<proteinExistence type="predicted"/>
<dbReference type="Proteomes" id="UP000708576">
    <property type="component" value="Unassembled WGS sequence"/>
</dbReference>
<dbReference type="Pfam" id="PF00326">
    <property type="entry name" value="Peptidase_S9"/>
    <property type="match status" value="1"/>
</dbReference>
<protein>
    <submittedName>
        <fullName evidence="3">DPP IV N-terminal domain-containing protein</fullName>
    </submittedName>
</protein>
<evidence type="ECO:0000259" key="1">
    <source>
        <dbReference type="Pfam" id="PF00326"/>
    </source>
</evidence>
<sequence>MYQKNTLIITLLFLVLPLCVKAQDIKDRYAKYEAFKSLTKDKVLHGSFHTHWLKDGHSFWYHVLTQEGVKYYLVDASKLKKKEIIDVNALLEKVSAEYGNEVSYNDLERFSVSDNIKSCEFVLDGYKYQYSLPSYKFIKKEKYTKPAPYNWTMDQMDQTNNPPVKSPDGKWLAYIKNYNLYIKDLSNETEVALSYNGGLGLYYSTYLQWSPDSKKIMAYLVQPAEKHFVNYIESSPTMQKQPVYSSIQYYKPGDALPQFYPCIFSVDDKKMISSSKDIIPNQYSIENIRWRKSSESLTFEYNKRGHQVYQVIEMNAETGKNSVLINETSPTFIDYSSKRYRFDINDGEEIIWASERDGWNHLYLFDGKTGSVKNQITQGDWVVRNVVKVNPKNRTIIFSASGKEAGDPYLIHYYSVGFDGSNLKLLTEGEGNHRVSFSAEYKYLVDSWSKVDTPPVTVLRDAQTGKQIMTLEEADITPLLANGWKKPQIFSAKGRDGKTDIWGIFLTPSDFDPSKKYPVIEYIYAGPHSSHVPKDFSAYYNRCRQSLAELGFIVVMIDGMGTSNRSKAFHDVCWKNLKDAGFPDRILWMKAAAEKYPFMDISDVGIYGKSAGGQNSTGAVLFHPEFYKSAASICGCHDNRMDKIWWNEQWMGWPIGPEYAESSNVDNAFRLQGDLFLVVGEMDQNVDPTSTYQVVDALIKANKDFDLLTLPGKGHEWGGEYGERRICNFFVEKIMKQTPVKMNTESLDHSLIQTDIDIDK</sequence>
<evidence type="ECO:0000313" key="3">
    <source>
        <dbReference type="EMBL" id="MBS2098170.1"/>
    </source>
</evidence>
<keyword evidence="4" id="KW-1185">Reference proteome</keyword>
<evidence type="ECO:0000259" key="2">
    <source>
        <dbReference type="Pfam" id="PF00930"/>
    </source>
</evidence>